<dbReference type="FunFam" id="1.10.460.10:FF:000003">
    <property type="entry name" value="DNA topoisomerase"/>
    <property type="match status" value="1"/>
</dbReference>
<comment type="function">
    <text evidence="10">Releases the supercoiling and torsional tension of DNA introduced during the DNA replication and transcription by transiently cleaving and rejoining one strand of the DNA duplex. Introduces a single-strand break via transesterification at a target site in duplex DNA. The scissile phosphodiester is attacked by the catalytic tyrosine of the enzyme, resulting in the formation of a DNA-(5'-phosphotyrosyl)-enzyme intermediate and the expulsion of a 3'-OH DNA strand. The free DNA strand than undergoes passage around the unbroken strand thus removing DNA supercoils. Finally, in the religation step, the DNA 3'-OH attacks the covalent intermediate to expel the active-site tyrosine and restore the DNA phosphodiester backbone. Weakly relaxes negative supercoils and displays a distinct preference for binding single-stranded DNA.</text>
</comment>
<feature type="region of interest" description="Disordered" evidence="13">
    <location>
        <begin position="757"/>
        <end position="816"/>
    </location>
</feature>
<feature type="domain" description="Topo IA-type catalytic" evidence="17">
    <location>
        <begin position="197"/>
        <end position="615"/>
    </location>
</feature>
<evidence type="ECO:0000256" key="1">
    <source>
        <dbReference type="ARBA" id="ARBA00000213"/>
    </source>
</evidence>
<dbReference type="InterPro" id="IPR036875">
    <property type="entry name" value="Znf_CCHC_sf"/>
</dbReference>
<dbReference type="Pfam" id="PF01751">
    <property type="entry name" value="Toprim"/>
    <property type="match status" value="1"/>
</dbReference>
<dbReference type="EMBL" id="GDHC01000865">
    <property type="protein sequence ID" value="JAQ17764.1"/>
    <property type="molecule type" value="Transcribed_RNA"/>
</dbReference>
<dbReference type="InterPro" id="IPR010666">
    <property type="entry name" value="Znf_GRF"/>
</dbReference>
<keyword evidence="7 12" id="KW-0799">Topoisomerase</keyword>
<dbReference type="InterPro" id="IPR023406">
    <property type="entry name" value="Topo_IA_AS"/>
</dbReference>
<feature type="compositionally biased region" description="Polar residues" evidence="13">
    <location>
        <begin position="889"/>
        <end position="931"/>
    </location>
</feature>
<feature type="region of interest" description="Disordered" evidence="13">
    <location>
        <begin position="395"/>
        <end position="417"/>
    </location>
</feature>
<dbReference type="GO" id="GO:0006265">
    <property type="term" value="P:DNA topological change"/>
    <property type="evidence" value="ECO:0007669"/>
    <property type="project" value="InterPro"/>
</dbReference>
<dbReference type="PROSITE" id="PS50880">
    <property type="entry name" value="TOPRIM"/>
    <property type="match status" value="1"/>
</dbReference>
<dbReference type="InterPro" id="IPR013497">
    <property type="entry name" value="Topo_IA_cen"/>
</dbReference>
<evidence type="ECO:0000256" key="5">
    <source>
        <dbReference type="ARBA" id="ARBA00022771"/>
    </source>
</evidence>
<evidence type="ECO:0000259" key="14">
    <source>
        <dbReference type="PROSITE" id="PS50158"/>
    </source>
</evidence>
<dbReference type="InterPro" id="IPR006171">
    <property type="entry name" value="TOPRIM_dom"/>
</dbReference>
<proteinExistence type="inferred from homology"/>
<feature type="compositionally biased region" description="Low complexity" evidence="13">
    <location>
        <begin position="759"/>
        <end position="802"/>
    </location>
</feature>
<gene>
    <name evidence="18" type="primary">TOP3A</name>
    <name evidence="18" type="ORF">CM83_76747</name>
    <name evidence="19" type="ORF">g.70822</name>
</gene>
<dbReference type="SMART" id="SM00437">
    <property type="entry name" value="TOP1Ac"/>
    <property type="match status" value="1"/>
</dbReference>
<dbReference type="InterPro" id="IPR003602">
    <property type="entry name" value="Topo_IA_DNA-bd_dom"/>
</dbReference>
<evidence type="ECO:0000256" key="3">
    <source>
        <dbReference type="ARBA" id="ARBA00012891"/>
    </source>
</evidence>
<dbReference type="GO" id="GO:0008270">
    <property type="term" value="F:zinc ion binding"/>
    <property type="evidence" value="ECO:0007669"/>
    <property type="project" value="UniProtKB-KW"/>
</dbReference>
<evidence type="ECO:0000256" key="11">
    <source>
        <dbReference type="PROSITE-ProRule" id="PRU00047"/>
    </source>
</evidence>
<feature type="domain" description="CCHC-type" evidence="14">
    <location>
        <begin position="951"/>
        <end position="968"/>
    </location>
</feature>
<evidence type="ECO:0000256" key="2">
    <source>
        <dbReference type="ARBA" id="ARBA00009446"/>
    </source>
</evidence>
<feature type="region of interest" description="Disordered" evidence="13">
    <location>
        <begin position="889"/>
        <end position="971"/>
    </location>
</feature>
<dbReference type="GO" id="GO:0003677">
    <property type="term" value="F:DNA binding"/>
    <property type="evidence" value="ECO:0007669"/>
    <property type="project" value="UniProtKB-KW"/>
</dbReference>
<dbReference type="CDD" id="cd00186">
    <property type="entry name" value="TOP1Ac"/>
    <property type="match status" value="1"/>
</dbReference>
<dbReference type="EMBL" id="GBHO01034366">
    <property type="protein sequence ID" value="JAG09238.1"/>
    <property type="molecule type" value="Transcribed_RNA"/>
</dbReference>
<dbReference type="InterPro" id="IPR013825">
    <property type="entry name" value="Topo_IA_cen_sub2"/>
</dbReference>
<evidence type="ECO:0000256" key="4">
    <source>
        <dbReference type="ARBA" id="ARBA00022723"/>
    </source>
</evidence>
<dbReference type="SUPFAM" id="SSF57756">
    <property type="entry name" value="Retrovirus zinc finger-like domains"/>
    <property type="match status" value="1"/>
</dbReference>
<keyword evidence="5 11" id="KW-0863">Zinc-finger</keyword>
<evidence type="ECO:0000256" key="13">
    <source>
        <dbReference type="SAM" id="MobiDB-lite"/>
    </source>
</evidence>
<comment type="similarity">
    <text evidence="2 12">Belongs to the type IA topoisomerase family.</text>
</comment>
<evidence type="ECO:0000259" key="16">
    <source>
        <dbReference type="PROSITE" id="PS51999"/>
    </source>
</evidence>
<dbReference type="InterPro" id="IPR034144">
    <property type="entry name" value="TOPRIM_TopoIII"/>
</dbReference>
<reference evidence="18" key="2">
    <citation type="submission" date="2014-07" db="EMBL/GenBank/DDBJ databases">
        <authorList>
            <person name="Hull J."/>
        </authorList>
    </citation>
    <scope>NUCLEOTIDE SEQUENCE</scope>
</reference>
<dbReference type="Gene3D" id="2.70.20.10">
    <property type="entry name" value="Topoisomerase I, domain 3"/>
    <property type="match status" value="1"/>
</dbReference>
<dbReference type="PROSITE" id="PS00396">
    <property type="entry name" value="TOPO_IA_1"/>
    <property type="match status" value="1"/>
</dbReference>
<dbReference type="InterPro" id="IPR001878">
    <property type="entry name" value="Znf_CCHC"/>
</dbReference>
<dbReference type="Gene3D" id="3.40.50.140">
    <property type="match status" value="1"/>
</dbReference>
<keyword evidence="9 12" id="KW-0413">Isomerase</keyword>
<evidence type="ECO:0000259" key="15">
    <source>
        <dbReference type="PROSITE" id="PS50880"/>
    </source>
</evidence>
<evidence type="ECO:0000256" key="6">
    <source>
        <dbReference type="ARBA" id="ARBA00022833"/>
    </source>
</evidence>
<keyword evidence="8 12" id="KW-0238">DNA-binding</keyword>
<dbReference type="GO" id="GO:0006310">
    <property type="term" value="P:DNA recombination"/>
    <property type="evidence" value="ECO:0007669"/>
    <property type="project" value="TreeGrafter"/>
</dbReference>
<evidence type="ECO:0000256" key="7">
    <source>
        <dbReference type="ARBA" id="ARBA00023029"/>
    </source>
</evidence>
<evidence type="ECO:0000256" key="9">
    <source>
        <dbReference type="ARBA" id="ARBA00023235"/>
    </source>
</evidence>
<dbReference type="Pfam" id="PF01131">
    <property type="entry name" value="Topoisom_bac"/>
    <property type="match status" value="1"/>
</dbReference>
<dbReference type="GO" id="GO:0006281">
    <property type="term" value="P:DNA repair"/>
    <property type="evidence" value="ECO:0007669"/>
    <property type="project" value="TreeGrafter"/>
</dbReference>
<keyword evidence="4" id="KW-0479">Metal-binding</keyword>
<organism evidence="18">
    <name type="scientific">Lygus hesperus</name>
    <name type="common">Western plant bug</name>
    <dbReference type="NCBI Taxonomy" id="30085"/>
    <lineage>
        <taxon>Eukaryota</taxon>
        <taxon>Metazoa</taxon>
        <taxon>Ecdysozoa</taxon>
        <taxon>Arthropoda</taxon>
        <taxon>Hexapoda</taxon>
        <taxon>Insecta</taxon>
        <taxon>Pterygota</taxon>
        <taxon>Neoptera</taxon>
        <taxon>Paraneoptera</taxon>
        <taxon>Hemiptera</taxon>
        <taxon>Heteroptera</taxon>
        <taxon>Panheteroptera</taxon>
        <taxon>Cimicomorpha</taxon>
        <taxon>Miridae</taxon>
        <taxon>Mirini</taxon>
        <taxon>Lygus</taxon>
    </lineage>
</organism>
<dbReference type="InterPro" id="IPR013824">
    <property type="entry name" value="Topo_IA_cen_sub1"/>
</dbReference>
<comment type="function">
    <text evidence="12">Introduces a single-strand break via transesterification at a target site in duplex DNA. Releases the supercoiling and torsional tension of DNA introduced during the DNA replication and transcription by transiently cleaving and rejoining one strand of the DNA duplex. The scissile phosphodiester is attacked by the catalytic tyrosine of the enzyme, resulting in the formation of a DNA-(5'-phosphotyrosyl)-enzyme intermediate and the expulsion of a 3'-OH DNA strand.</text>
</comment>
<sequence length="971" mass="108855">MVCYRVLDSLRVNVSISKLLGIKRFCSSAHEPTMKVLNVAEKNDAAKNIALFLSNGNSSRREGFSVYNKIYDFNCHALNQNCAMSMTSVSGHMMNYDFVGTYRGWHSCSPEDLFDAPVYKNVPEDFVKIKKTLEREARQCSTLIIWTDCDREGENIGYEVINTCKNVNQRLDVFRAKFSEITAQSIRRAINNLERPNKNVSDAVDVRQELDLRIGAAFTRFQTLRLQRVFPTLAEHLLSYGSCQFPTLGFVVERYLERERFIPEDFWRIKVTHKVDDLTTEFRWSRDRLFDEGIVAALHAKCEERPTATVEKVDGKPKSKWRPTPLDTTEMEKIASRKLKINAKEALKIAEKLYTKGYISYPRTETNIFPDSINLNTLVEMQTEDSRWGSFAQRVLQDGPNPRQGKKSDQSHPPIHPIKYTTDLSGNDARLYEFIVRHFLACVSKDAKGHETTVLIDINTEKFSASGLMILERNYLDVYPYEGWNAKNINNYQQGSTFQPTSIEIVTSSTTAPNLLTEADLIALMEKHGIGTDATHAEHIETIKSRFYVGLENNTYFVPSAIGMGLVEGYDTMGFAMSKPDLRAELEGDLKKICDGVRRPEDVLREQVAKYKELFRIAKEQVNKIDAAVGKYIQETANPISAQNDPLSVRASTLQKVFECQLCKLDMVVRANNETRKFFVSCVGYPSCRNAVWLSNKVIDLKATDESCPVCGPNVKLLDFTFQPGSMAPYFPNSYKGCLNGCDNDFMEMLGARANVRPTTSTSIQNTSQNDSGFSSFTSNSSRNNTTNSRGSRTSNVSRGNNFDNPDRGGSSFNSTNFAINANGGFQSGNSNRPSNSNDDGIMCTCNVPAVKLTVRKEGANQGRLFFKCGKNRDAQQCNFFLWDMSGGSETQTASNSRDSNQGAENTRWPSGSGNAETWRPGNNRTSNGRGRSSGEFRARGANNSRGGGPRKCGVCHQTGHTRRNCPQNQG</sequence>
<feature type="domain" description="GRF-type" evidence="16">
    <location>
        <begin position="844"/>
        <end position="887"/>
    </location>
</feature>
<dbReference type="FunFam" id="3.40.50.140:FF:000003">
    <property type="entry name" value="DNA topoisomerase"/>
    <property type="match status" value="1"/>
</dbReference>
<dbReference type="InterPro" id="IPR013826">
    <property type="entry name" value="Topo_IA_cen_sub3"/>
</dbReference>
<dbReference type="SMART" id="SM00493">
    <property type="entry name" value="TOPRIM"/>
    <property type="match status" value="1"/>
</dbReference>
<evidence type="ECO:0000259" key="17">
    <source>
        <dbReference type="PROSITE" id="PS52039"/>
    </source>
</evidence>
<dbReference type="Gene3D" id="1.10.290.10">
    <property type="entry name" value="Topoisomerase I, domain 4"/>
    <property type="match status" value="1"/>
</dbReference>
<evidence type="ECO:0000313" key="18">
    <source>
        <dbReference type="EMBL" id="JAG09238.1"/>
    </source>
</evidence>
<accession>A0A0A9WRY3</accession>
<evidence type="ECO:0000256" key="8">
    <source>
        <dbReference type="ARBA" id="ARBA00023125"/>
    </source>
</evidence>
<dbReference type="FunFam" id="1.10.290.10:FF:000001">
    <property type="entry name" value="DNA topoisomerase"/>
    <property type="match status" value="1"/>
</dbReference>
<dbReference type="SMART" id="SM00436">
    <property type="entry name" value="TOP1Bc"/>
    <property type="match status" value="1"/>
</dbReference>
<evidence type="ECO:0000256" key="12">
    <source>
        <dbReference type="RuleBase" id="RU362092"/>
    </source>
</evidence>
<dbReference type="GO" id="GO:0003917">
    <property type="term" value="F:DNA topoisomerase type I (single strand cut, ATP-independent) activity"/>
    <property type="evidence" value="ECO:0007669"/>
    <property type="project" value="UniProtKB-EC"/>
</dbReference>
<dbReference type="GO" id="GO:0005634">
    <property type="term" value="C:nucleus"/>
    <property type="evidence" value="ECO:0007669"/>
    <property type="project" value="TreeGrafter"/>
</dbReference>
<dbReference type="InterPro" id="IPR003601">
    <property type="entry name" value="Topo_IA_2"/>
</dbReference>
<dbReference type="PROSITE" id="PS50158">
    <property type="entry name" value="ZF_CCHC"/>
    <property type="match status" value="1"/>
</dbReference>
<dbReference type="CDD" id="cd03362">
    <property type="entry name" value="TOPRIM_TopoIA_TopoIII"/>
    <property type="match status" value="1"/>
</dbReference>
<dbReference type="PROSITE" id="PS52039">
    <property type="entry name" value="TOPO_IA_2"/>
    <property type="match status" value="1"/>
</dbReference>
<dbReference type="PROSITE" id="PS51999">
    <property type="entry name" value="ZF_GRF"/>
    <property type="match status" value="1"/>
</dbReference>
<reference evidence="18" key="1">
    <citation type="journal article" date="2014" name="PLoS ONE">
        <title>Transcriptome-Based Identification of ABC Transporters in the Western Tarnished Plant Bug Lygus hesperus.</title>
        <authorList>
            <person name="Hull J.J."/>
            <person name="Chaney K."/>
            <person name="Geib S.M."/>
            <person name="Fabrick J.A."/>
            <person name="Brent C.S."/>
            <person name="Walsh D."/>
            <person name="Lavine L.C."/>
        </authorList>
    </citation>
    <scope>NUCLEOTIDE SEQUENCE</scope>
</reference>
<dbReference type="InterPro" id="IPR023405">
    <property type="entry name" value="Topo_IA_core_domain"/>
</dbReference>
<feature type="domain" description="Toprim" evidence="15">
    <location>
        <begin position="35"/>
        <end position="179"/>
    </location>
</feature>
<dbReference type="EC" id="5.6.2.1" evidence="3 12"/>
<dbReference type="PANTHER" id="PTHR11390:SF21">
    <property type="entry name" value="DNA TOPOISOMERASE 3-ALPHA"/>
    <property type="match status" value="1"/>
</dbReference>
<dbReference type="InterPro" id="IPR000380">
    <property type="entry name" value="Topo_IA"/>
</dbReference>
<keyword evidence="6" id="KW-0862">Zinc</keyword>
<dbReference type="GO" id="GO:0031422">
    <property type="term" value="C:RecQ family helicase-topoisomerase III complex"/>
    <property type="evidence" value="ECO:0007669"/>
    <property type="project" value="TreeGrafter"/>
</dbReference>
<dbReference type="Pfam" id="PF06839">
    <property type="entry name" value="Zn_ribbon_GRF"/>
    <property type="match status" value="1"/>
</dbReference>
<evidence type="ECO:0000313" key="19">
    <source>
        <dbReference type="EMBL" id="JAQ17764.1"/>
    </source>
</evidence>
<comment type="catalytic activity">
    <reaction evidence="1 12">
        <text>ATP-independent breakage of single-stranded DNA, followed by passage and rejoining.</text>
        <dbReference type="EC" id="5.6.2.1"/>
    </reaction>
</comment>
<dbReference type="PRINTS" id="PR00417">
    <property type="entry name" value="PRTPISMRASEI"/>
</dbReference>
<protein>
    <recommendedName>
        <fullName evidence="3 12">DNA topoisomerase</fullName>
        <ecNumber evidence="3 12">5.6.2.1</ecNumber>
    </recommendedName>
</protein>
<evidence type="ECO:0000256" key="10">
    <source>
        <dbReference type="ARBA" id="ARBA00056363"/>
    </source>
</evidence>
<reference evidence="19" key="3">
    <citation type="journal article" date="2016" name="Gigascience">
        <title>De novo construction of an expanded transcriptome assembly for the western tarnished plant bug, Lygus hesperus.</title>
        <authorList>
            <person name="Tassone E.E."/>
            <person name="Geib S.M."/>
            <person name="Hall B."/>
            <person name="Fabrick J.A."/>
            <person name="Brent C.S."/>
            <person name="Hull J.J."/>
        </authorList>
    </citation>
    <scope>NUCLEOTIDE SEQUENCE</scope>
</reference>
<dbReference type="PANTHER" id="PTHR11390">
    <property type="entry name" value="PROKARYOTIC DNA TOPOISOMERASE"/>
    <property type="match status" value="1"/>
</dbReference>
<name>A0A0A9WRY3_LYGHE</name>
<dbReference type="SUPFAM" id="SSF56712">
    <property type="entry name" value="Prokaryotic type I DNA topoisomerase"/>
    <property type="match status" value="1"/>
</dbReference>
<dbReference type="AlphaFoldDB" id="A0A0A9WRY3"/>
<dbReference type="Gene3D" id="1.10.460.10">
    <property type="entry name" value="Topoisomerase I, domain 2"/>
    <property type="match status" value="1"/>
</dbReference>